<dbReference type="EC" id="4.2.3.1" evidence="7 8"/>
<evidence type="ECO:0000256" key="7">
    <source>
        <dbReference type="NCBIfam" id="TIGR00260"/>
    </source>
</evidence>
<reference evidence="13" key="1">
    <citation type="journal article" date="2015" name="MBio">
        <title>Genome-Resolved Metagenomic Analysis Reveals Roles for Candidate Phyla and Other Microbial Community Members in Biogeochemical Transformations in Oil Reservoirs.</title>
        <authorList>
            <person name="Hu P."/>
            <person name="Tom L."/>
            <person name="Singh A."/>
            <person name="Thomas B.C."/>
            <person name="Baker B.J."/>
            <person name="Piceno Y.M."/>
            <person name="Andersen G.L."/>
            <person name="Banfield J.F."/>
        </authorList>
    </citation>
    <scope>NUCLEOTIDE SEQUENCE [LARGE SCALE GENOMIC DNA]</scope>
</reference>
<feature type="domain" description="Tryptophan synthase beta chain-like PALP" evidence="11">
    <location>
        <begin position="89"/>
        <end position="390"/>
    </location>
</feature>
<dbReference type="PIRSF" id="PIRSF038945">
    <property type="entry name" value="Thr_synthase"/>
    <property type="match status" value="1"/>
</dbReference>
<dbReference type="GO" id="GO:0009088">
    <property type="term" value="P:threonine biosynthetic process"/>
    <property type="evidence" value="ECO:0007669"/>
    <property type="project" value="UniProtKB-UniRule"/>
</dbReference>
<dbReference type="InterPro" id="IPR050147">
    <property type="entry name" value="Ser/Thr_Dehydratase"/>
</dbReference>
<dbReference type="InterPro" id="IPR036052">
    <property type="entry name" value="TrpB-like_PALP_sf"/>
</dbReference>
<dbReference type="PANTHER" id="PTHR48078">
    <property type="entry name" value="THREONINE DEHYDRATASE, MITOCHONDRIAL-RELATED"/>
    <property type="match status" value="1"/>
</dbReference>
<comment type="catalytic activity">
    <reaction evidence="6 8">
        <text>O-phospho-L-homoserine + H2O = L-threonine + phosphate</text>
        <dbReference type="Rhea" id="RHEA:10840"/>
        <dbReference type="ChEBI" id="CHEBI:15377"/>
        <dbReference type="ChEBI" id="CHEBI:43474"/>
        <dbReference type="ChEBI" id="CHEBI:57590"/>
        <dbReference type="ChEBI" id="CHEBI:57926"/>
        <dbReference type="EC" id="4.2.3.1"/>
    </reaction>
</comment>
<dbReference type="AlphaFoldDB" id="A0A101EJT0"/>
<feature type="binding site" evidence="9">
    <location>
        <position position="389"/>
    </location>
    <ligand>
        <name>pyridoxal 5'-phosphate</name>
        <dbReference type="ChEBI" id="CHEBI:597326"/>
    </ligand>
</feature>
<organism evidence="12 13">
    <name type="scientific">Thermococcus sibiricus</name>
    <dbReference type="NCBI Taxonomy" id="172049"/>
    <lineage>
        <taxon>Archaea</taxon>
        <taxon>Methanobacteriati</taxon>
        <taxon>Methanobacteriota</taxon>
        <taxon>Thermococci</taxon>
        <taxon>Thermococcales</taxon>
        <taxon>Thermococcaceae</taxon>
        <taxon>Thermococcus</taxon>
    </lineage>
</organism>
<evidence type="ECO:0000313" key="12">
    <source>
        <dbReference type="EMBL" id="KUK16668.1"/>
    </source>
</evidence>
<evidence type="ECO:0000313" key="13">
    <source>
        <dbReference type="Proteomes" id="UP000053911"/>
    </source>
</evidence>
<dbReference type="GO" id="GO:0003941">
    <property type="term" value="F:L-serine ammonia-lyase activity"/>
    <property type="evidence" value="ECO:0007669"/>
    <property type="project" value="TreeGrafter"/>
</dbReference>
<feature type="modified residue" description="N6-(pyridoxal phosphate)lysine" evidence="10">
    <location>
        <position position="127"/>
    </location>
</feature>
<dbReference type="InterPro" id="IPR004450">
    <property type="entry name" value="Thr_synthase-like"/>
</dbReference>
<dbReference type="Pfam" id="PF00291">
    <property type="entry name" value="PALP"/>
    <property type="match status" value="1"/>
</dbReference>
<dbReference type="Gene3D" id="3.40.50.1100">
    <property type="match status" value="2"/>
</dbReference>
<dbReference type="InterPro" id="IPR001926">
    <property type="entry name" value="TrpB-like_PALP"/>
</dbReference>
<comment type="caution">
    <text evidence="12">The sequence shown here is derived from an EMBL/GenBank/DDBJ whole genome shotgun (WGS) entry which is preliminary data.</text>
</comment>
<dbReference type="GO" id="GO:0004795">
    <property type="term" value="F:threonine synthase activity"/>
    <property type="evidence" value="ECO:0007669"/>
    <property type="project" value="UniProtKB-UniRule"/>
</dbReference>
<dbReference type="GO" id="GO:0004794">
    <property type="term" value="F:threonine deaminase activity"/>
    <property type="evidence" value="ECO:0007669"/>
    <property type="project" value="TreeGrafter"/>
</dbReference>
<evidence type="ECO:0000256" key="9">
    <source>
        <dbReference type="PIRSR" id="PIRSR038945-1"/>
    </source>
</evidence>
<dbReference type="SUPFAM" id="SSF53686">
    <property type="entry name" value="Tryptophan synthase beta subunit-like PLP-dependent enzymes"/>
    <property type="match status" value="1"/>
</dbReference>
<dbReference type="InterPro" id="IPR026260">
    <property type="entry name" value="Thr_Synthase_bac/arc"/>
</dbReference>
<keyword evidence="4 8" id="KW-0663">Pyridoxal phosphate</keyword>
<accession>A0A101EJT0</accession>
<proteinExistence type="inferred from homology"/>
<dbReference type="NCBIfam" id="TIGR00260">
    <property type="entry name" value="thrC"/>
    <property type="match status" value="1"/>
</dbReference>
<dbReference type="GO" id="GO:0006567">
    <property type="term" value="P:L-threonine catabolic process"/>
    <property type="evidence" value="ECO:0007669"/>
    <property type="project" value="TreeGrafter"/>
</dbReference>
<keyword evidence="8" id="KW-0791">Threonine biosynthesis</keyword>
<evidence type="ECO:0000256" key="5">
    <source>
        <dbReference type="ARBA" id="ARBA00023239"/>
    </source>
</evidence>
<feature type="binding site" evidence="9">
    <location>
        <position position="153"/>
    </location>
    <ligand>
        <name>pyridoxal 5'-phosphate</name>
        <dbReference type="ChEBI" id="CHEBI:597326"/>
    </ligand>
</feature>
<evidence type="ECO:0000256" key="8">
    <source>
        <dbReference type="PIRNR" id="PIRNR038945"/>
    </source>
</evidence>
<gene>
    <name evidence="12" type="ORF">XD54_2037</name>
</gene>
<comment type="cofactor">
    <cofactor evidence="1 8 9">
        <name>pyridoxal 5'-phosphate</name>
        <dbReference type="ChEBI" id="CHEBI:597326"/>
    </cofactor>
</comment>
<evidence type="ECO:0000256" key="1">
    <source>
        <dbReference type="ARBA" id="ARBA00001933"/>
    </source>
</evidence>
<keyword evidence="5 8" id="KW-0456">Lyase</keyword>
<comment type="similarity">
    <text evidence="2 8">Belongs to the threonine synthase family.</text>
</comment>
<dbReference type="PATRIC" id="fig|172049.5.peg.460"/>
<evidence type="ECO:0000256" key="3">
    <source>
        <dbReference type="ARBA" id="ARBA00018679"/>
    </source>
</evidence>
<comment type="function">
    <text evidence="8">Catalyzes the gamma-elimination of phosphate from L-phosphohomoserine and the beta-addition of water to produce L-threonine.</text>
</comment>
<dbReference type="PANTHER" id="PTHR48078:SF6">
    <property type="entry name" value="L-THREONINE DEHYDRATASE CATABOLIC TDCB"/>
    <property type="match status" value="1"/>
</dbReference>
<name>A0A101EJT0_9EURY</name>
<dbReference type="EMBL" id="LGFD01000082">
    <property type="protein sequence ID" value="KUK16668.1"/>
    <property type="molecule type" value="Genomic_DNA"/>
</dbReference>
<dbReference type="CDD" id="cd01563">
    <property type="entry name" value="Thr-synth_1"/>
    <property type="match status" value="1"/>
</dbReference>
<evidence type="ECO:0000256" key="10">
    <source>
        <dbReference type="PIRSR" id="PIRSR038945-2"/>
    </source>
</evidence>
<keyword evidence="8" id="KW-0028">Amino-acid biosynthesis</keyword>
<dbReference type="GO" id="GO:0006565">
    <property type="term" value="P:L-serine catabolic process"/>
    <property type="evidence" value="ECO:0007669"/>
    <property type="project" value="TreeGrafter"/>
</dbReference>
<protein>
    <recommendedName>
        <fullName evidence="3 7">Threonine synthase</fullName>
        <ecNumber evidence="7 8">4.2.3.1</ecNumber>
    </recommendedName>
</protein>
<evidence type="ECO:0000256" key="6">
    <source>
        <dbReference type="ARBA" id="ARBA00049144"/>
    </source>
</evidence>
<comment type="pathway">
    <text evidence="8">Amino-acid biosynthesis; L-threonine biosynthesis; L-threonine from L-aspartate: step 5/5.</text>
</comment>
<evidence type="ECO:0000256" key="2">
    <source>
        <dbReference type="ARBA" id="ARBA00005517"/>
    </source>
</evidence>
<evidence type="ECO:0000259" key="11">
    <source>
        <dbReference type="Pfam" id="PF00291"/>
    </source>
</evidence>
<dbReference type="Proteomes" id="UP000053911">
    <property type="component" value="Unassembled WGS sequence"/>
</dbReference>
<evidence type="ECO:0000256" key="4">
    <source>
        <dbReference type="ARBA" id="ARBA00022898"/>
    </source>
</evidence>
<dbReference type="CDD" id="cd00029">
    <property type="entry name" value="C1"/>
    <property type="match status" value="1"/>
</dbReference>
<sequence>MMSGYMYKNIGEGVITMFETVLKCTHCGKEYSLASGIYKCEKCGSPLDVKYDYSAIREIIEDNDAWFREAPRLWKYWMFYPVSNLRKIVSLNEGGTRLYRMKNLEEKLGFGKLYVKNEGENPTGAFKDRGSSVEITKALEFHARKVVVASTGNMAASVSAYGSKAGLEVTIVVPEGTPVGKLVQAVVYGAKIKIHGSTYDEALAESERMAREEGYYLTGNYHYRVEGQKSTGFEIFDQFGFDAPDWIVVPIGAGTHLRAIWKAAKEFYEVGLIEKLPKIAGVQIEGYDAIVRAWKEKKPIEPIKAKQPTVASAIAVKAPVDGENVLRAIDESGGYLGTVTNEEALNAGLMLGKEGLFVEPSSATALALAKNMREEGIIDKDESVVVVATGHGLKDIKTWESFISL</sequence>
<dbReference type="UniPathway" id="UPA00050">
    <property type="reaction ID" value="UER00065"/>
</dbReference>
<dbReference type="GO" id="GO:0009097">
    <property type="term" value="P:isoleucine biosynthetic process"/>
    <property type="evidence" value="ECO:0007669"/>
    <property type="project" value="TreeGrafter"/>
</dbReference>